<feature type="region of interest" description="Disordered" evidence="1">
    <location>
        <begin position="24"/>
        <end position="47"/>
    </location>
</feature>
<organism evidence="2 3">
    <name type="scientific">Nocardioides simplex</name>
    <name type="common">Arthrobacter simplex</name>
    <dbReference type="NCBI Taxonomy" id="2045"/>
    <lineage>
        <taxon>Bacteria</taxon>
        <taxon>Bacillati</taxon>
        <taxon>Actinomycetota</taxon>
        <taxon>Actinomycetes</taxon>
        <taxon>Propionibacteriales</taxon>
        <taxon>Nocardioidaceae</taxon>
        <taxon>Pimelobacter</taxon>
    </lineage>
</organism>
<dbReference type="Proteomes" id="UP000030300">
    <property type="component" value="Chromosome"/>
</dbReference>
<reference evidence="2 3" key="1">
    <citation type="journal article" date="2015" name="Genome Announc.">
        <title>Complete Genome Sequence of Steroid-Transforming Nocardioides simplex VKM Ac-2033D.</title>
        <authorList>
            <person name="Shtratnikova V.Y."/>
            <person name="Schelkunov M.I."/>
            <person name="Pekov Y.A."/>
            <person name="Fokina V.V."/>
            <person name="Logacheva M.D."/>
            <person name="Sokolov S.L."/>
            <person name="Bragin E.Y."/>
            <person name="Ashapkin V.V."/>
            <person name="Donova M.V."/>
        </authorList>
    </citation>
    <scope>NUCLEOTIDE SEQUENCE [LARGE SCALE GENOMIC DNA]</scope>
    <source>
        <strain evidence="2 3">VKM Ac-2033D</strain>
    </source>
</reference>
<dbReference type="EMBL" id="CP009896">
    <property type="protein sequence ID" value="AJR18597.1"/>
    <property type="molecule type" value="Genomic_DNA"/>
</dbReference>
<protein>
    <submittedName>
        <fullName evidence="2">Uncharacterized protein</fullName>
    </submittedName>
</protein>
<sequence length="47" mass="4674">MASRSPSPVSRRYCLTACTTLSARMKASTSSDGRSGPGAAAPAAGTE</sequence>
<name>A0A0C5XMB2_NOCSI</name>
<gene>
    <name evidence="2" type="ORF">KR76_00131</name>
</gene>
<proteinExistence type="predicted"/>
<evidence type="ECO:0000313" key="2">
    <source>
        <dbReference type="EMBL" id="AJR18597.1"/>
    </source>
</evidence>
<keyword evidence="3" id="KW-1185">Reference proteome</keyword>
<dbReference type="AlphaFoldDB" id="A0A0C5XMB2"/>
<evidence type="ECO:0000313" key="3">
    <source>
        <dbReference type="Proteomes" id="UP000030300"/>
    </source>
</evidence>
<dbReference type="KEGG" id="psim:KR76_00131"/>
<evidence type="ECO:0000256" key="1">
    <source>
        <dbReference type="SAM" id="MobiDB-lite"/>
    </source>
</evidence>
<dbReference type="STRING" id="2045.KR76_00131"/>
<feature type="compositionally biased region" description="Polar residues" evidence="1">
    <location>
        <begin position="24"/>
        <end position="33"/>
    </location>
</feature>
<feature type="compositionally biased region" description="Low complexity" evidence="1">
    <location>
        <begin position="37"/>
        <end position="47"/>
    </location>
</feature>
<dbReference type="HOGENOM" id="CLU_3170817_0_0_11"/>
<accession>A0A0C5XMB2</accession>